<evidence type="ECO:0000256" key="1">
    <source>
        <dbReference type="SAM" id="SignalP"/>
    </source>
</evidence>
<accession>A0A914X9A3</accession>
<keyword evidence="2" id="KW-1185">Reference proteome</keyword>
<dbReference type="SUPFAM" id="SSF49723">
    <property type="entry name" value="Lipase/lipooxygenase domain (PLAT/LH2 domain)"/>
    <property type="match status" value="1"/>
</dbReference>
<feature type="signal peptide" evidence="1">
    <location>
        <begin position="1"/>
        <end position="22"/>
    </location>
</feature>
<feature type="chain" id="PRO_5038054482" evidence="1">
    <location>
        <begin position="23"/>
        <end position="174"/>
    </location>
</feature>
<evidence type="ECO:0000313" key="2">
    <source>
        <dbReference type="Proteomes" id="UP000887566"/>
    </source>
</evidence>
<organism evidence="2 3">
    <name type="scientific">Plectus sambesii</name>
    <dbReference type="NCBI Taxonomy" id="2011161"/>
    <lineage>
        <taxon>Eukaryota</taxon>
        <taxon>Metazoa</taxon>
        <taxon>Ecdysozoa</taxon>
        <taxon>Nematoda</taxon>
        <taxon>Chromadorea</taxon>
        <taxon>Plectida</taxon>
        <taxon>Plectina</taxon>
        <taxon>Plectoidea</taxon>
        <taxon>Plectidae</taxon>
        <taxon>Plectus</taxon>
    </lineage>
</organism>
<dbReference type="Proteomes" id="UP000887566">
    <property type="component" value="Unplaced"/>
</dbReference>
<dbReference type="AlphaFoldDB" id="A0A914X9A3"/>
<proteinExistence type="predicted"/>
<evidence type="ECO:0000313" key="3">
    <source>
        <dbReference type="WBParaSite" id="PSAMB.scaffold6973size8488.g29399.t1"/>
    </source>
</evidence>
<dbReference type="Gene3D" id="2.60.60.20">
    <property type="entry name" value="PLAT/LH2 domain"/>
    <property type="match status" value="1"/>
</dbReference>
<keyword evidence="1" id="KW-0732">Signal</keyword>
<reference evidence="3" key="1">
    <citation type="submission" date="2022-11" db="UniProtKB">
        <authorList>
            <consortium name="WormBaseParasite"/>
        </authorList>
    </citation>
    <scope>IDENTIFICATION</scope>
</reference>
<protein>
    <submittedName>
        <fullName evidence="3">PLAT domain-containing protein</fullName>
    </submittedName>
</protein>
<sequence>MIMKRETVTVTLLCIIFSTAAAGQFEETAFNIGIETNFCENSGTNSNFYAEILYTDSKGEKFQLQFELFEDDEDVHDQFQNGNIGKFTTIINGTSIMGSNLQFVVLYMHDCSDKWLPARITLEHYNWEFEWLNDEPCNAENSYWVTCEAPVIVFDHRYEQVEHRKNMNSRNKEL</sequence>
<dbReference type="InterPro" id="IPR036392">
    <property type="entry name" value="PLAT/LH2_dom_sf"/>
</dbReference>
<name>A0A914X9A3_9BILA</name>
<dbReference type="WBParaSite" id="PSAMB.scaffold6973size8488.g29399.t1">
    <property type="protein sequence ID" value="PSAMB.scaffold6973size8488.g29399.t1"/>
    <property type="gene ID" value="PSAMB.scaffold6973size8488.g29399"/>
</dbReference>